<feature type="compositionally biased region" description="Basic and acidic residues" evidence="1">
    <location>
        <begin position="85"/>
        <end position="102"/>
    </location>
</feature>
<evidence type="ECO:0000256" key="1">
    <source>
        <dbReference type="SAM" id="MobiDB-lite"/>
    </source>
</evidence>
<proteinExistence type="predicted"/>
<feature type="compositionally biased region" description="Low complexity" evidence="1">
    <location>
        <begin position="64"/>
        <end position="76"/>
    </location>
</feature>
<accession>A0A914I364</accession>
<feature type="region of interest" description="Disordered" evidence="1">
    <location>
        <begin position="39"/>
        <end position="125"/>
    </location>
</feature>
<sequence length="125" mass="13559">MGKDLGEGAPETREAIRASLTIPAEYPITKLATLATRHLAQTQQKDTRHTNSSCAASHSIDLITTPTTPGLSTATTNGKAQQPQEKAKQTRNKEERESEGMKKKGKSGKGRKQKADGHTRPVRIN</sequence>
<dbReference type="Proteomes" id="UP000887572">
    <property type="component" value="Unplaced"/>
</dbReference>
<protein>
    <submittedName>
        <fullName evidence="3">Uncharacterized protein</fullName>
    </submittedName>
</protein>
<feature type="compositionally biased region" description="Polar residues" evidence="1">
    <location>
        <begin position="39"/>
        <end position="56"/>
    </location>
</feature>
<feature type="compositionally biased region" description="Basic and acidic residues" evidence="1">
    <location>
        <begin position="1"/>
        <end position="16"/>
    </location>
</feature>
<keyword evidence="2" id="KW-1185">Reference proteome</keyword>
<name>A0A914I364_GLORO</name>
<feature type="compositionally biased region" description="Basic residues" evidence="1">
    <location>
        <begin position="103"/>
        <end position="112"/>
    </location>
</feature>
<dbReference type="WBParaSite" id="Gr19_v10_g6449.t1">
    <property type="protein sequence ID" value="Gr19_v10_g6449.t1"/>
    <property type="gene ID" value="Gr19_v10_g6449"/>
</dbReference>
<dbReference type="AlphaFoldDB" id="A0A914I364"/>
<reference evidence="3" key="1">
    <citation type="submission" date="2022-11" db="UniProtKB">
        <authorList>
            <consortium name="WormBaseParasite"/>
        </authorList>
    </citation>
    <scope>IDENTIFICATION</scope>
</reference>
<evidence type="ECO:0000313" key="3">
    <source>
        <dbReference type="WBParaSite" id="Gr19_v10_g6449.t1"/>
    </source>
</evidence>
<evidence type="ECO:0000313" key="2">
    <source>
        <dbReference type="Proteomes" id="UP000887572"/>
    </source>
</evidence>
<organism evidence="2 3">
    <name type="scientific">Globodera rostochiensis</name>
    <name type="common">Golden nematode worm</name>
    <name type="synonym">Heterodera rostochiensis</name>
    <dbReference type="NCBI Taxonomy" id="31243"/>
    <lineage>
        <taxon>Eukaryota</taxon>
        <taxon>Metazoa</taxon>
        <taxon>Ecdysozoa</taxon>
        <taxon>Nematoda</taxon>
        <taxon>Chromadorea</taxon>
        <taxon>Rhabditida</taxon>
        <taxon>Tylenchina</taxon>
        <taxon>Tylenchomorpha</taxon>
        <taxon>Tylenchoidea</taxon>
        <taxon>Heteroderidae</taxon>
        <taxon>Heteroderinae</taxon>
        <taxon>Globodera</taxon>
    </lineage>
</organism>
<feature type="region of interest" description="Disordered" evidence="1">
    <location>
        <begin position="1"/>
        <end position="20"/>
    </location>
</feature>